<reference evidence="3" key="1">
    <citation type="journal article" date="2019" name="Int. J. Syst. Evol. Microbiol.">
        <title>The Global Catalogue of Microorganisms (GCM) 10K type strain sequencing project: providing services to taxonomists for standard genome sequencing and annotation.</title>
        <authorList>
            <consortium name="The Broad Institute Genomics Platform"/>
            <consortium name="The Broad Institute Genome Sequencing Center for Infectious Disease"/>
            <person name="Wu L."/>
            <person name="Ma J."/>
        </authorList>
    </citation>
    <scope>NUCLEOTIDE SEQUENCE [LARGE SCALE GENOMIC DNA]</scope>
    <source>
        <strain evidence="3">JCM 17543</strain>
    </source>
</reference>
<dbReference type="RefSeq" id="WP_344698801.1">
    <property type="nucleotide sequence ID" value="NZ_BAABBM010000001.1"/>
</dbReference>
<keyword evidence="1" id="KW-0472">Membrane</keyword>
<feature type="transmembrane region" description="Helical" evidence="1">
    <location>
        <begin position="146"/>
        <end position="170"/>
    </location>
</feature>
<dbReference type="EMBL" id="BAABBM010000001">
    <property type="protein sequence ID" value="GAA3894753.1"/>
    <property type="molecule type" value="Genomic_DNA"/>
</dbReference>
<feature type="transmembrane region" description="Helical" evidence="1">
    <location>
        <begin position="12"/>
        <end position="31"/>
    </location>
</feature>
<keyword evidence="3" id="KW-1185">Reference proteome</keyword>
<dbReference type="SUPFAM" id="SSF103473">
    <property type="entry name" value="MFS general substrate transporter"/>
    <property type="match status" value="1"/>
</dbReference>
<gene>
    <name evidence="2" type="ORF">GCM10022276_12350</name>
</gene>
<keyword evidence="1" id="KW-1133">Transmembrane helix</keyword>
<dbReference type="Proteomes" id="UP001500827">
    <property type="component" value="Unassembled WGS sequence"/>
</dbReference>
<organism evidence="2 3">
    <name type="scientific">Sphingomonas limnosediminicola</name>
    <dbReference type="NCBI Taxonomy" id="940133"/>
    <lineage>
        <taxon>Bacteria</taxon>
        <taxon>Pseudomonadati</taxon>
        <taxon>Pseudomonadota</taxon>
        <taxon>Alphaproteobacteria</taxon>
        <taxon>Sphingomonadales</taxon>
        <taxon>Sphingomonadaceae</taxon>
        <taxon>Sphingomonas</taxon>
    </lineage>
</organism>
<name>A0ABP7L688_9SPHN</name>
<evidence type="ECO:0000313" key="2">
    <source>
        <dbReference type="EMBL" id="GAA3894753.1"/>
    </source>
</evidence>
<comment type="caution">
    <text evidence="2">The sequence shown here is derived from an EMBL/GenBank/DDBJ whole genome shotgun (WGS) entry which is preliminary data.</text>
</comment>
<accession>A0ABP7L688</accession>
<protein>
    <recommendedName>
        <fullName evidence="4">DUF4199 domain-containing protein</fullName>
    </recommendedName>
</protein>
<dbReference type="InterPro" id="IPR036259">
    <property type="entry name" value="MFS_trans_sf"/>
</dbReference>
<keyword evidence="1" id="KW-0812">Transmembrane</keyword>
<evidence type="ECO:0000256" key="1">
    <source>
        <dbReference type="SAM" id="Phobius"/>
    </source>
</evidence>
<evidence type="ECO:0008006" key="4">
    <source>
        <dbReference type="Google" id="ProtNLM"/>
    </source>
</evidence>
<evidence type="ECO:0000313" key="3">
    <source>
        <dbReference type="Proteomes" id="UP001500827"/>
    </source>
</evidence>
<proteinExistence type="predicted"/>
<feature type="transmembrane region" description="Helical" evidence="1">
    <location>
        <begin position="37"/>
        <end position="56"/>
    </location>
</feature>
<feature type="transmembrane region" description="Helical" evidence="1">
    <location>
        <begin position="68"/>
        <end position="90"/>
    </location>
</feature>
<sequence>MDQYLKDLLKILAFGATIATIPLIVAFAGLQPPWPPAVEYVSAVFILMAALAMWEWGRAAKRASRRGLMILGMALCTIGIGAYLPLYSLYVVDVPDTKDRVVIGTECTASAKLVYPLDCPHLPLEALPSAEWKAQRLWTSTSIMRVQLALVAAWISFTAGLMAFVGAVIAGRPVSGRRHQARESA</sequence>